<dbReference type="AlphaFoldDB" id="A0A1P8UE20"/>
<evidence type="ECO:0000313" key="4">
    <source>
        <dbReference type="Proteomes" id="UP000243807"/>
    </source>
</evidence>
<name>A0A1P8UE20_9GAMM</name>
<comment type="similarity">
    <text evidence="1">Belongs to the glycosyltransferase 2 family. WaaE/KdtX subfamily.</text>
</comment>
<dbReference type="STRING" id="1765967.BW247_02550"/>
<dbReference type="PANTHER" id="PTHR43630:SF2">
    <property type="entry name" value="GLYCOSYLTRANSFERASE"/>
    <property type="match status" value="1"/>
</dbReference>
<dbReference type="PANTHER" id="PTHR43630">
    <property type="entry name" value="POLY-BETA-1,6-N-ACETYL-D-GLUCOSAMINE SYNTHASE"/>
    <property type="match status" value="1"/>
</dbReference>
<evidence type="ECO:0000313" key="3">
    <source>
        <dbReference type="EMBL" id="APZ42112.1"/>
    </source>
</evidence>
<dbReference type="Pfam" id="PF00535">
    <property type="entry name" value="Glycos_transf_2"/>
    <property type="match status" value="1"/>
</dbReference>
<dbReference type="InterPro" id="IPR029044">
    <property type="entry name" value="Nucleotide-diphossugar_trans"/>
</dbReference>
<evidence type="ECO:0000259" key="2">
    <source>
        <dbReference type="Pfam" id="PF00535"/>
    </source>
</evidence>
<evidence type="ECO:0000256" key="1">
    <source>
        <dbReference type="ARBA" id="ARBA00038494"/>
    </source>
</evidence>
<proteinExistence type="inferred from homology"/>
<dbReference type="InterPro" id="IPR001173">
    <property type="entry name" value="Glyco_trans_2-like"/>
</dbReference>
<dbReference type="OrthoDB" id="9815923at2"/>
<protein>
    <submittedName>
        <fullName evidence="3">Benzoate transporter</fullName>
    </submittedName>
</protein>
<accession>A0A1P8UE20</accession>
<dbReference type="CDD" id="cd02511">
    <property type="entry name" value="Beta4Glucosyltransferase"/>
    <property type="match status" value="1"/>
</dbReference>
<dbReference type="SUPFAM" id="SSF53448">
    <property type="entry name" value="Nucleotide-diphospho-sugar transferases"/>
    <property type="match status" value="1"/>
</dbReference>
<dbReference type="KEGG" id="afy:BW247_02550"/>
<dbReference type="Gene3D" id="3.90.550.10">
    <property type="entry name" value="Spore Coat Polysaccharide Biosynthesis Protein SpsA, Chain A"/>
    <property type="match status" value="1"/>
</dbReference>
<dbReference type="EMBL" id="CP019434">
    <property type="protein sequence ID" value="APZ42112.1"/>
    <property type="molecule type" value="Genomic_DNA"/>
</dbReference>
<reference evidence="3 4" key="1">
    <citation type="submission" date="2017-01" db="EMBL/GenBank/DDBJ databases">
        <title>Draft sequence of Acidihalobacter ferrooxidans strain DSM 14175 (strain V8).</title>
        <authorList>
            <person name="Khaleque H.N."/>
            <person name="Ramsay J.P."/>
            <person name="Murphy R.J.T."/>
            <person name="Kaksonen A.H."/>
            <person name="Boxall N.J."/>
            <person name="Watkin E.L.J."/>
        </authorList>
    </citation>
    <scope>NUCLEOTIDE SEQUENCE [LARGE SCALE GENOMIC DNA]</scope>
    <source>
        <strain evidence="3 4">V8</strain>
    </source>
</reference>
<organism evidence="3 4">
    <name type="scientific">Acidihalobacter ferrooxydans</name>
    <dbReference type="NCBI Taxonomy" id="1765967"/>
    <lineage>
        <taxon>Bacteria</taxon>
        <taxon>Pseudomonadati</taxon>
        <taxon>Pseudomonadota</taxon>
        <taxon>Gammaproteobacteria</taxon>
        <taxon>Chromatiales</taxon>
        <taxon>Ectothiorhodospiraceae</taxon>
        <taxon>Acidihalobacter</taxon>
    </lineage>
</organism>
<sequence>MAREACSAVLVTLNEAARLPACLDTLRFADEILVVDSGSTDDTVAIAERYGARVIHQPWLGYGPQKHYAVEQAAHDWVLCIDADERLTPELRASIEEALTHDRAKACRLTRRNRFLGRWLRHGEGYPDYVVRLFHRAHAQWSDDDVHETVLTDETPLITLHGDLLHESETSVGAYLDKQNRYTDLQAAALFAQGKRAGVAKLLLSPLVRFIKFYVIRLGFLDGLPGLVHILIGCFNSFVKYVKLIQMHRQQTKGTPP</sequence>
<dbReference type="RefSeq" id="WP_076835529.1">
    <property type="nucleotide sequence ID" value="NZ_CP019434.1"/>
</dbReference>
<dbReference type="Proteomes" id="UP000243807">
    <property type="component" value="Chromosome"/>
</dbReference>
<feature type="domain" description="Glycosyltransferase 2-like" evidence="2">
    <location>
        <begin position="7"/>
        <end position="120"/>
    </location>
</feature>
<gene>
    <name evidence="3" type="ORF">BW247_02550</name>
</gene>
<keyword evidence="4" id="KW-1185">Reference proteome</keyword>